<protein>
    <submittedName>
        <fullName evidence="1">Uncharacterized protein</fullName>
    </submittedName>
</protein>
<dbReference type="AlphaFoldDB" id="A0A6A6E6G0"/>
<gene>
    <name evidence="1" type="ORF">K469DRAFT_150065</name>
</gene>
<reference evidence="1" key="1">
    <citation type="journal article" date="2020" name="Stud. Mycol.">
        <title>101 Dothideomycetes genomes: a test case for predicting lifestyles and emergence of pathogens.</title>
        <authorList>
            <person name="Haridas S."/>
            <person name="Albert R."/>
            <person name="Binder M."/>
            <person name="Bloem J."/>
            <person name="Labutti K."/>
            <person name="Salamov A."/>
            <person name="Andreopoulos B."/>
            <person name="Baker S."/>
            <person name="Barry K."/>
            <person name="Bills G."/>
            <person name="Bluhm B."/>
            <person name="Cannon C."/>
            <person name="Castanera R."/>
            <person name="Culley D."/>
            <person name="Daum C."/>
            <person name="Ezra D."/>
            <person name="Gonzalez J."/>
            <person name="Henrissat B."/>
            <person name="Kuo A."/>
            <person name="Liang C."/>
            <person name="Lipzen A."/>
            <person name="Lutzoni F."/>
            <person name="Magnuson J."/>
            <person name="Mondo S."/>
            <person name="Nolan M."/>
            <person name="Ohm R."/>
            <person name="Pangilinan J."/>
            <person name="Park H.-J."/>
            <person name="Ramirez L."/>
            <person name="Alfaro M."/>
            <person name="Sun H."/>
            <person name="Tritt A."/>
            <person name="Yoshinaga Y."/>
            <person name="Zwiers L.-H."/>
            <person name="Turgeon B."/>
            <person name="Goodwin S."/>
            <person name="Spatafora J."/>
            <person name="Crous P."/>
            <person name="Grigoriev I."/>
        </authorList>
    </citation>
    <scope>NUCLEOTIDE SEQUENCE</scope>
    <source>
        <strain evidence="1">CBS 207.26</strain>
    </source>
</reference>
<keyword evidence="2" id="KW-1185">Reference proteome</keyword>
<evidence type="ECO:0000313" key="1">
    <source>
        <dbReference type="EMBL" id="KAF2186342.1"/>
    </source>
</evidence>
<dbReference type="EMBL" id="ML994630">
    <property type="protein sequence ID" value="KAF2186342.1"/>
    <property type="molecule type" value="Genomic_DNA"/>
</dbReference>
<dbReference type="Proteomes" id="UP000800200">
    <property type="component" value="Unassembled WGS sequence"/>
</dbReference>
<organism evidence="1 2">
    <name type="scientific">Zopfia rhizophila CBS 207.26</name>
    <dbReference type="NCBI Taxonomy" id="1314779"/>
    <lineage>
        <taxon>Eukaryota</taxon>
        <taxon>Fungi</taxon>
        <taxon>Dikarya</taxon>
        <taxon>Ascomycota</taxon>
        <taxon>Pezizomycotina</taxon>
        <taxon>Dothideomycetes</taxon>
        <taxon>Dothideomycetes incertae sedis</taxon>
        <taxon>Zopfiaceae</taxon>
        <taxon>Zopfia</taxon>
    </lineage>
</organism>
<proteinExistence type="predicted"/>
<evidence type="ECO:0000313" key="2">
    <source>
        <dbReference type="Proteomes" id="UP000800200"/>
    </source>
</evidence>
<name>A0A6A6E6G0_9PEZI</name>
<sequence>MYIRECRATTIAESAERLAYFCMHVCTAYILSFKDSTDIEPFVILAKTRFWCGDIFIQVPDMLTASSWLVVCNLGALNWFGRTS</sequence>
<accession>A0A6A6E6G0</accession>